<evidence type="ECO:0008006" key="5">
    <source>
        <dbReference type="Google" id="ProtNLM"/>
    </source>
</evidence>
<feature type="region of interest" description="Disordered" evidence="1">
    <location>
        <begin position="309"/>
        <end position="343"/>
    </location>
</feature>
<dbReference type="RefSeq" id="WP_173158312.1">
    <property type="nucleotide sequence ID" value="NZ_AP022871.1"/>
</dbReference>
<feature type="transmembrane region" description="Helical" evidence="2">
    <location>
        <begin position="70"/>
        <end position="88"/>
    </location>
</feature>
<dbReference type="EMBL" id="AP022871">
    <property type="protein sequence ID" value="BCB86532.1"/>
    <property type="molecule type" value="Genomic_DNA"/>
</dbReference>
<keyword evidence="4" id="KW-1185">Reference proteome</keyword>
<evidence type="ECO:0000256" key="1">
    <source>
        <dbReference type="SAM" id="MobiDB-lite"/>
    </source>
</evidence>
<reference evidence="3 4" key="1">
    <citation type="submission" date="2020-03" db="EMBL/GenBank/DDBJ databases">
        <title>Whole genome shotgun sequence of Phytohabitans suffuscus NBRC 105367.</title>
        <authorList>
            <person name="Komaki H."/>
            <person name="Tamura T."/>
        </authorList>
    </citation>
    <scope>NUCLEOTIDE SEQUENCE [LARGE SCALE GENOMIC DNA]</scope>
    <source>
        <strain evidence="3 4">NBRC 105367</strain>
    </source>
</reference>
<keyword evidence="2" id="KW-0812">Transmembrane</keyword>
<sequence length="385" mass="38509">MAECATGDVVSYSGGIGKIRGFFEQGIDGILSDIASAIMSAAVDLFSDLGDIPTLGGEDINKSIHLQTNWLVVTIAVASLLAAAFRMALERRGQPGTEALRGLVRLVLTAGAAWFVLNLLAQEADAYTKHLYDQGIKAQLELIANCNTDGFTAFLLIIIGLLLLIAGVIHIILMYIRLGVMTLLTGTLPLAAAASMSEWGGGWWRKHIAWMVAWLAFKPVVGLIMYAGAAMIGATGDNAKHFKLAGAGVLLLAGVALPALMRLVVPAMASLGAKDNVAGGVAAGAAATGAVASGATKLGAGATSLAAKGKSSAPTGGAAPGGDGGGDGAGGANRGGRGRRTAAAAGTVVGGALTATGWAARTSARAVSGANRHGQGLANGSVADE</sequence>
<feature type="transmembrane region" description="Helical" evidence="2">
    <location>
        <begin position="244"/>
        <end position="265"/>
    </location>
</feature>
<name>A0A6F8YK92_9ACTN</name>
<feature type="region of interest" description="Disordered" evidence="1">
    <location>
        <begin position="364"/>
        <end position="385"/>
    </location>
</feature>
<dbReference type="AlphaFoldDB" id="A0A6F8YK92"/>
<evidence type="ECO:0000313" key="4">
    <source>
        <dbReference type="Proteomes" id="UP000503011"/>
    </source>
</evidence>
<organism evidence="3 4">
    <name type="scientific">Phytohabitans suffuscus</name>
    <dbReference type="NCBI Taxonomy" id="624315"/>
    <lineage>
        <taxon>Bacteria</taxon>
        <taxon>Bacillati</taxon>
        <taxon>Actinomycetota</taxon>
        <taxon>Actinomycetes</taxon>
        <taxon>Micromonosporales</taxon>
        <taxon>Micromonosporaceae</taxon>
    </lineage>
</organism>
<dbReference type="KEGG" id="psuu:Psuf_038450"/>
<proteinExistence type="predicted"/>
<feature type="transmembrane region" description="Helical" evidence="2">
    <location>
        <begin position="208"/>
        <end position="232"/>
    </location>
</feature>
<keyword evidence="2" id="KW-0472">Membrane</keyword>
<feature type="transmembrane region" description="Helical" evidence="2">
    <location>
        <begin position="100"/>
        <end position="121"/>
    </location>
</feature>
<feature type="compositionally biased region" description="Gly residues" evidence="1">
    <location>
        <begin position="318"/>
        <end position="335"/>
    </location>
</feature>
<gene>
    <name evidence="3" type="ORF">Psuf_038450</name>
</gene>
<evidence type="ECO:0000313" key="3">
    <source>
        <dbReference type="EMBL" id="BCB86532.1"/>
    </source>
</evidence>
<dbReference type="Proteomes" id="UP000503011">
    <property type="component" value="Chromosome"/>
</dbReference>
<evidence type="ECO:0000256" key="2">
    <source>
        <dbReference type="SAM" id="Phobius"/>
    </source>
</evidence>
<keyword evidence="2" id="KW-1133">Transmembrane helix</keyword>
<accession>A0A6F8YK92</accession>
<reference evidence="3 4" key="2">
    <citation type="submission" date="2020-03" db="EMBL/GenBank/DDBJ databases">
        <authorList>
            <person name="Ichikawa N."/>
            <person name="Kimura A."/>
            <person name="Kitahashi Y."/>
            <person name="Uohara A."/>
        </authorList>
    </citation>
    <scope>NUCLEOTIDE SEQUENCE [LARGE SCALE GENOMIC DNA]</scope>
    <source>
        <strain evidence="3 4">NBRC 105367</strain>
    </source>
</reference>
<feature type="transmembrane region" description="Helical" evidence="2">
    <location>
        <begin position="151"/>
        <end position="173"/>
    </location>
</feature>
<protein>
    <recommendedName>
        <fullName evidence="5">TrbL/VirB6 plasmid conjugal transfer protein</fullName>
    </recommendedName>
</protein>